<evidence type="ECO:0000313" key="2">
    <source>
        <dbReference type="Proteomes" id="UP000319700"/>
    </source>
</evidence>
<reference evidence="1 2" key="1">
    <citation type="journal article" date="2019" name="Environ. Microbiol.">
        <title>Species interactions and distinct microbial communities in high Arctic permafrost affected cryosols are associated with the CH4 and CO2 gas fluxes.</title>
        <authorList>
            <person name="Altshuler I."/>
            <person name="Hamel J."/>
            <person name="Turney S."/>
            <person name="Magnuson E."/>
            <person name="Levesque R."/>
            <person name="Greer C."/>
            <person name="Whyte L.G."/>
        </authorList>
    </citation>
    <scope>NUCLEOTIDE SEQUENCE [LARGE SCALE GENOMIC DNA]</scope>
    <source>
        <strain evidence="1 2">42</strain>
    </source>
</reference>
<accession>A0A502F5A8</accession>
<keyword evidence="2" id="KW-1185">Reference proteome</keyword>
<name>A0A502F5A8_9FLAO</name>
<protein>
    <submittedName>
        <fullName evidence="1">Uncharacterized protein</fullName>
    </submittedName>
</protein>
<dbReference type="RefSeq" id="WP_140504689.1">
    <property type="nucleotide sequence ID" value="NZ_RCZH01000003.1"/>
</dbReference>
<comment type="caution">
    <text evidence="1">The sequence shown here is derived from an EMBL/GenBank/DDBJ whole genome shotgun (WGS) entry which is preliminary data.</text>
</comment>
<proteinExistence type="predicted"/>
<dbReference type="EMBL" id="RCZH01000003">
    <property type="protein sequence ID" value="TPG44050.1"/>
    <property type="molecule type" value="Genomic_DNA"/>
</dbReference>
<gene>
    <name evidence="1" type="ORF">EAH81_05725</name>
</gene>
<dbReference type="OrthoDB" id="674567at2"/>
<evidence type="ECO:0000313" key="1">
    <source>
        <dbReference type="EMBL" id="TPG44050.1"/>
    </source>
</evidence>
<dbReference type="AlphaFoldDB" id="A0A502F5A8"/>
<organism evidence="1 2">
    <name type="scientific">Flavobacterium pectinovorum</name>
    <dbReference type="NCBI Taxonomy" id="29533"/>
    <lineage>
        <taxon>Bacteria</taxon>
        <taxon>Pseudomonadati</taxon>
        <taxon>Bacteroidota</taxon>
        <taxon>Flavobacteriia</taxon>
        <taxon>Flavobacteriales</taxon>
        <taxon>Flavobacteriaceae</taxon>
        <taxon>Flavobacterium</taxon>
    </lineage>
</organism>
<dbReference type="Proteomes" id="UP000319700">
    <property type="component" value="Unassembled WGS sequence"/>
</dbReference>
<sequence length="164" mass="19430">MDISFYLDEFQKAANHLDQKLLKEKSVEVSVGVYMDSAFIKLYKKAWSNNPQEALTAESRIFFSVWINDSTNHKQRIMYNIHALKLRKLKGYTIQSRKFAEEFRKHFKNYENNWSNVTTNHGPLTLMEGWLKFDLESFQKDVLGLCNNFLEIEHLIDDALLQFK</sequence>